<feature type="region of interest" description="Disordered" evidence="3">
    <location>
        <begin position="478"/>
        <end position="507"/>
    </location>
</feature>
<sequence>MPEKVAEKMEVDDKDTPTTTSTDTPAEESKDVDAIALENLKETCRQLEKGESHLVVRALQTLAKTRKTLKVEILRKLVSSQLASAPVQRDALLKYLGAEAEPQQMDVDSHKPAGKSPRPARKGAPQLPSVVPEVEVFVHLLVVIFLMDQRRNQEVEESVQSLLHRIEQHDKRALDPVAAKAYFSLALVLERMGRFDDIKSYLNSRLRTATLRREYDSQAVLINCLLRSYLLSKQYSAAAKLVTKVTFPENANNNEWARYLYYQGRIKAMQLDYTAAARYLLQAMRKAPQDSAIGFKQNVQKWTVVISLLQGEIPERSTFRMPIYRKTLAPYLELTQAVRLGDLVKFNVALNKYGPTAFHADETITLIVRLRQNVIKTAVRQISTAYSRISVDDIRKKLQLQHGDEAEYIVAKAIKDGAIEAAMSFDKNGRSMQSSEPADIYSTTEPQYQFDNRIKYCLELHNQAVKALRYPPKSYAKDVESIEEQREREQQELEFAKEMADEDDDDF</sequence>
<feature type="compositionally biased region" description="Basic and acidic residues" evidence="3">
    <location>
        <begin position="1"/>
        <end position="16"/>
    </location>
</feature>
<dbReference type="Gene3D" id="1.25.40.10">
    <property type="entry name" value="Tetratricopeptide repeat domain"/>
    <property type="match status" value="1"/>
</dbReference>
<feature type="domain" description="PCI" evidence="4">
    <location>
        <begin position="257"/>
        <end position="437"/>
    </location>
</feature>
<comment type="similarity">
    <text evidence="1">Belongs to the proteasome subunit S3 family.</text>
</comment>
<dbReference type="GO" id="GO:0006511">
    <property type="term" value="P:ubiquitin-dependent protein catabolic process"/>
    <property type="evidence" value="ECO:0007669"/>
    <property type="project" value="TreeGrafter"/>
</dbReference>
<dbReference type="InterPro" id="IPR011990">
    <property type="entry name" value="TPR-like_helical_dom_sf"/>
</dbReference>
<dbReference type="InterPro" id="IPR013586">
    <property type="entry name" value="PSMD3_C"/>
</dbReference>
<dbReference type="PANTHER" id="PTHR10758:SF2">
    <property type="entry name" value="26S PROTEASOME NON-ATPASE REGULATORY SUBUNIT 3"/>
    <property type="match status" value="1"/>
</dbReference>
<dbReference type="InterPro" id="IPR000717">
    <property type="entry name" value="PCI_dom"/>
</dbReference>
<dbReference type="Pfam" id="PF01399">
    <property type="entry name" value="PCI"/>
    <property type="match status" value="1"/>
</dbReference>
<dbReference type="WBParaSite" id="PSAMB.scaffold2size251193.g770.t1">
    <property type="protein sequence ID" value="PSAMB.scaffold2size251193.g770.t1"/>
    <property type="gene ID" value="PSAMB.scaffold2size251193.g770"/>
</dbReference>
<accession>A0A914W423</accession>
<name>A0A914W423_9BILA</name>
<feature type="region of interest" description="Disordered" evidence="3">
    <location>
        <begin position="101"/>
        <end position="126"/>
    </location>
</feature>
<organism evidence="5 6">
    <name type="scientific">Plectus sambesii</name>
    <dbReference type="NCBI Taxonomy" id="2011161"/>
    <lineage>
        <taxon>Eukaryota</taxon>
        <taxon>Metazoa</taxon>
        <taxon>Ecdysozoa</taxon>
        <taxon>Nematoda</taxon>
        <taxon>Chromadorea</taxon>
        <taxon>Plectida</taxon>
        <taxon>Plectina</taxon>
        <taxon>Plectoidea</taxon>
        <taxon>Plectidae</taxon>
        <taxon>Plectus</taxon>
    </lineage>
</organism>
<dbReference type="Pfam" id="PF25573">
    <property type="entry name" value="TPR_PSMD3_N"/>
    <property type="match status" value="1"/>
</dbReference>
<evidence type="ECO:0000256" key="2">
    <source>
        <dbReference type="ARBA" id="ARBA00022942"/>
    </source>
</evidence>
<dbReference type="GO" id="GO:0008541">
    <property type="term" value="C:proteasome regulatory particle, lid subcomplex"/>
    <property type="evidence" value="ECO:0007669"/>
    <property type="project" value="TreeGrafter"/>
</dbReference>
<evidence type="ECO:0000259" key="4">
    <source>
        <dbReference type="PROSITE" id="PS50250"/>
    </source>
</evidence>
<keyword evidence="5" id="KW-1185">Reference proteome</keyword>
<dbReference type="Pfam" id="PF08375">
    <property type="entry name" value="Rpn3_C"/>
    <property type="match status" value="1"/>
</dbReference>
<dbReference type="GO" id="GO:0030234">
    <property type="term" value="F:enzyme regulator activity"/>
    <property type="evidence" value="ECO:0007669"/>
    <property type="project" value="InterPro"/>
</dbReference>
<dbReference type="AlphaFoldDB" id="A0A914W423"/>
<dbReference type="SMART" id="SM00753">
    <property type="entry name" value="PAM"/>
    <property type="match status" value="1"/>
</dbReference>
<evidence type="ECO:0000256" key="3">
    <source>
        <dbReference type="SAM" id="MobiDB-lite"/>
    </source>
</evidence>
<feature type="compositionally biased region" description="Basic and acidic residues" evidence="3">
    <location>
        <begin position="478"/>
        <end position="499"/>
    </location>
</feature>
<reference evidence="6" key="1">
    <citation type="submission" date="2022-11" db="UniProtKB">
        <authorList>
            <consortium name="WormBaseParasite"/>
        </authorList>
    </citation>
    <scope>IDENTIFICATION</scope>
</reference>
<dbReference type="SUPFAM" id="SSF48452">
    <property type="entry name" value="TPR-like"/>
    <property type="match status" value="1"/>
</dbReference>
<dbReference type="PROSITE" id="PS50250">
    <property type="entry name" value="PCI"/>
    <property type="match status" value="1"/>
</dbReference>
<dbReference type="PANTHER" id="PTHR10758">
    <property type="entry name" value="26S PROTEASOME NON-ATPASE REGULATORY SUBUNIT 3/COP9 SIGNALOSOME COMPLEX SUBUNIT 3"/>
    <property type="match status" value="1"/>
</dbReference>
<dbReference type="GO" id="GO:0042176">
    <property type="term" value="P:regulation of protein catabolic process"/>
    <property type="evidence" value="ECO:0007669"/>
    <property type="project" value="InterPro"/>
</dbReference>
<proteinExistence type="inferred from homology"/>
<dbReference type="Proteomes" id="UP000887566">
    <property type="component" value="Unplaced"/>
</dbReference>
<dbReference type="SMART" id="SM00088">
    <property type="entry name" value="PINT"/>
    <property type="match status" value="1"/>
</dbReference>
<evidence type="ECO:0000313" key="5">
    <source>
        <dbReference type="Proteomes" id="UP000887566"/>
    </source>
</evidence>
<evidence type="ECO:0000256" key="1">
    <source>
        <dbReference type="ARBA" id="ARBA00007912"/>
    </source>
</evidence>
<evidence type="ECO:0000313" key="6">
    <source>
        <dbReference type="WBParaSite" id="PSAMB.scaffold2size251193.g770.t1"/>
    </source>
</evidence>
<dbReference type="InterPro" id="IPR050756">
    <property type="entry name" value="CSN3"/>
</dbReference>
<protein>
    <submittedName>
        <fullName evidence="6">PCI domain-containing protein</fullName>
    </submittedName>
</protein>
<keyword evidence="2" id="KW-0647">Proteasome</keyword>
<feature type="region of interest" description="Disordered" evidence="3">
    <location>
        <begin position="1"/>
        <end position="31"/>
    </location>
</feature>
<dbReference type="InterPro" id="IPR057985">
    <property type="entry name" value="TPR_PSMD3_N"/>
</dbReference>